<evidence type="ECO:0000313" key="1">
    <source>
        <dbReference type="EMBL" id="MEQ2255477.1"/>
    </source>
</evidence>
<name>A0ABV0VFG6_9TELE</name>
<dbReference type="Proteomes" id="UP001482620">
    <property type="component" value="Unassembled WGS sequence"/>
</dbReference>
<proteinExistence type="predicted"/>
<keyword evidence="2" id="KW-1185">Reference proteome</keyword>
<accession>A0ABV0VFG6</accession>
<evidence type="ECO:0000313" key="2">
    <source>
        <dbReference type="Proteomes" id="UP001482620"/>
    </source>
</evidence>
<organism evidence="1 2">
    <name type="scientific">Ilyodon furcidens</name>
    <name type="common">goldbreast splitfin</name>
    <dbReference type="NCBI Taxonomy" id="33524"/>
    <lineage>
        <taxon>Eukaryota</taxon>
        <taxon>Metazoa</taxon>
        <taxon>Chordata</taxon>
        <taxon>Craniata</taxon>
        <taxon>Vertebrata</taxon>
        <taxon>Euteleostomi</taxon>
        <taxon>Actinopterygii</taxon>
        <taxon>Neopterygii</taxon>
        <taxon>Teleostei</taxon>
        <taxon>Neoteleostei</taxon>
        <taxon>Acanthomorphata</taxon>
        <taxon>Ovalentaria</taxon>
        <taxon>Atherinomorphae</taxon>
        <taxon>Cyprinodontiformes</taxon>
        <taxon>Goodeidae</taxon>
        <taxon>Ilyodon</taxon>
    </lineage>
</organism>
<sequence>MRYAHIDLFFKNKQLFEAGILLCQNKKCVDLRRAACRRNSPFNNKAASESSLHTDLRTCKARGLQGDSGLCWSGGEQAVCTDISDCQVRLPSWWKINCITLKISVCDKIFIKPWKKKIRLKCRDF</sequence>
<reference evidence="1 2" key="1">
    <citation type="submission" date="2021-06" db="EMBL/GenBank/DDBJ databases">
        <authorList>
            <person name="Palmer J.M."/>
        </authorList>
    </citation>
    <scope>NUCLEOTIDE SEQUENCE [LARGE SCALE GENOMIC DNA]</scope>
    <source>
        <strain evidence="2">if_2019</strain>
        <tissue evidence="1">Muscle</tissue>
    </source>
</reference>
<comment type="caution">
    <text evidence="1">The sequence shown here is derived from an EMBL/GenBank/DDBJ whole genome shotgun (WGS) entry which is preliminary data.</text>
</comment>
<gene>
    <name evidence="1" type="ORF">ILYODFUR_014256</name>
</gene>
<protein>
    <submittedName>
        <fullName evidence="1">Uncharacterized protein</fullName>
    </submittedName>
</protein>
<dbReference type="EMBL" id="JAHRIQ010105463">
    <property type="protein sequence ID" value="MEQ2255477.1"/>
    <property type="molecule type" value="Genomic_DNA"/>
</dbReference>